<sequence length="42" mass="4733">MMMIGAEKKIIVKREKEDDDVGHYVEDGEDVASDDSDSQMDT</sequence>
<feature type="compositionally biased region" description="Basic and acidic residues" evidence="1">
    <location>
        <begin position="16"/>
        <end position="26"/>
    </location>
</feature>
<accession>A0A099NKJ8</accession>
<organism evidence="2 3">
    <name type="scientific">Pichia kudriavzevii</name>
    <name type="common">Yeast</name>
    <name type="synonym">Issatchenkia orientalis</name>
    <dbReference type="NCBI Taxonomy" id="4909"/>
    <lineage>
        <taxon>Eukaryota</taxon>
        <taxon>Fungi</taxon>
        <taxon>Dikarya</taxon>
        <taxon>Ascomycota</taxon>
        <taxon>Saccharomycotina</taxon>
        <taxon>Pichiomycetes</taxon>
        <taxon>Pichiales</taxon>
        <taxon>Pichiaceae</taxon>
        <taxon>Pichia</taxon>
    </lineage>
</organism>
<reference evidence="3" key="1">
    <citation type="journal article" date="2014" name="Microb. Cell Fact.">
        <title>Exploiting Issatchenkia orientalis SD108 for succinic acid production.</title>
        <authorList>
            <person name="Xiao H."/>
            <person name="Shao Z."/>
            <person name="Jiang Y."/>
            <person name="Dole S."/>
            <person name="Zhao H."/>
        </authorList>
    </citation>
    <scope>NUCLEOTIDE SEQUENCE [LARGE SCALE GENOMIC DNA]</scope>
    <source>
        <strain evidence="3">SD108</strain>
    </source>
</reference>
<dbReference type="AlphaFoldDB" id="A0A099NKJ8"/>
<proteinExistence type="predicted"/>
<evidence type="ECO:0000313" key="3">
    <source>
        <dbReference type="Proteomes" id="UP000029867"/>
    </source>
</evidence>
<feature type="compositionally biased region" description="Acidic residues" evidence="1">
    <location>
        <begin position="27"/>
        <end position="42"/>
    </location>
</feature>
<feature type="region of interest" description="Disordered" evidence="1">
    <location>
        <begin position="16"/>
        <end position="42"/>
    </location>
</feature>
<dbReference type="HOGENOM" id="CLU_3282312_0_0_1"/>
<comment type="caution">
    <text evidence="2">The sequence shown here is derived from an EMBL/GenBank/DDBJ whole genome shotgun (WGS) entry which is preliminary data.</text>
</comment>
<name>A0A099NKJ8_PICKU</name>
<protein>
    <submittedName>
        <fullName evidence="2">Uncharacterized protein</fullName>
    </submittedName>
</protein>
<evidence type="ECO:0000256" key="1">
    <source>
        <dbReference type="SAM" id="MobiDB-lite"/>
    </source>
</evidence>
<feature type="non-terminal residue" evidence="2">
    <location>
        <position position="42"/>
    </location>
</feature>
<evidence type="ECO:0000313" key="2">
    <source>
        <dbReference type="EMBL" id="KGK32456.1"/>
    </source>
</evidence>
<dbReference type="EMBL" id="JQFK01002242">
    <property type="protein sequence ID" value="KGK32456.1"/>
    <property type="molecule type" value="Genomic_DNA"/>
</dbReference>
<dbReference type="Proteomes" id="UP000029867">
    <property type="component" value="Unassembled WGS sequence"/>
</dbReference>
<gene>
    <name evidence="2" type="ORF">JL09_g6937</name>
</gene>